<keyword evidence="3" id="KW-1185">Reference proteome</keyword>
<dbReference type="PANTHER" id="PTHR36503:SF2">
    <property type="entry name" value="BLR2408 PROTEIN"/>
    <property type="match status" value="1"/>
</dbReference>
<dbReference type="Proteomes" id="UP000673375">
    <property type="component" value="Unassembled WGS sequence"/>
</dbReference>
<evidence type="ECO:0000259" key="1">
    <source>
        <dbReference type="PROSITE" id="PS51819"/>
    </source>
</evidence>
<dbReference type="PROSITE" id="PS51819">
    <property type="entry name" value="VOC"/>
    <property type="match status" value="1"/>
</dbReference>
<dbReference type="EMBL" id="JAEDXU010000005">
    <property type="protein sequence ID" value="MBP1046876.1"/>
    <property type="molecule type" value="Genomic_DNA"/>
</dbReference>
<sequence>MATMVFVNFPVADVQRSTEFYQALGFVQNKEFSTEQASSMVWDDNFWIMLLNHDFYKQFIKDKQIADVKTTSGALTAFSMDSAAAVKKFAELAKANGGDYFHVDMGIPEEQMYGLEVQDPDGNTLEPTWMAM</sequence>
<name>A0ABS4CJU3_9ENTE</name>
<dbReference type="InterPro" id="IPR029068">
    <property type="entry name" value="Glyas_Bleomycin-R_OHBP_Dase"/>
</dbReference>
<gene>
    <name evidence="2" type="ORF">I6N96_11410</name>
</gene>
<proteinExistence type="predicted"/>
<reference evidence="2 3" key="1">
    <citation type="submission" date="2020-12" db="EMBL/GenBank/DDBJ databases">
        <title>Vagococcus allomyrinae sp. nov. and Enterococcus lavae sp. nov., isolated from the larvae of Allomyrina dichotoma.</title>
        <authorList>
            <person name="Lee S.D."/>
        </authorList>
    </citation>
    <scope>NUCLEOTIDE SEQUENCE [LARGE SCALE GENOMIC DNA]</scope>
    <source>
        <strain evidence="2 3">BWM-S5</strain>
    </source>
</reference>
<dbReference type="InterPro" id="IPR053863">
    <property type="entry name" value="Glyoxy/Ble-like_N"/>
</dbReference>
<dbReference type="Pfam" id="PF22677">
    <property type="entry name" value="Ble-like_N"/>
    <property type="match status" value="1"/>
</dbReference>
<organism evidence="2 3">
    <name type="scientific">Enterococcus larvae</name>
    <dbReference type="NCBI Taxonomy" id="2794352"/>
    <lineage>
        <taxon>Bacteria</taxon>
        <taxon>Bacillati</taxon>
        <taxon>Bacillota</taxon>
        <taxon>Bacilli</taxon>
        <taxon>Lactobacillales</taxon>
        <taxon>Enterococcaceae</taxon>
        <taxon>Enterococcus</taxon>
    </lineage>
</organism>
<evidence type="ECO:0000313" key="3">
    <source>
        <dbReference type="Proteomes" id="UP000673375"/>
    </source>
</evidence>
<dbReference type="SUPFAM" id="SSF54593">
    <property type="entry name" value="Glyoxalase/Bleomycin resistance protein/Dihydroxybiphenyl dioxygenase"/>
    <property type="match status" value="1"/>
</dbReference>
<protein>
    <submittedName>
        <fullName evidence="2">Glyoxalase</fullName>
    </submittedName>
</protein>
<dbReference type="Gene3D" id="3.10.180.10">
    <property type="entry name" value="2,3-Dihydroxybiphenyl 1,2-Dioxygenase, domain 1"/>
    <property type="match status" value="1"/>
</dbReference>
<evidence type="ECO:0000313" key="2">
    <source>
        <dbReference type="EMBL" id="MBP1046876.1"/>
    </source>
</evidence>
<accession>A0ABS4CJU3</accession>
<feature type="domain" description="VOC" evidence="1">
    <location>
        <begin position="3"/>
        <end position="130"/>
    </location>
</feature>
<comment type="caution">
    <text evidence="2">The sequence shown here is derived from an EMBL/GenBank/DDBJ whole genome shotgun (WGS) entry which is preliminary data.</text>
</comment>
<dbReference type="PANTHER" id="PTHR36503">
    <property type="entry name" value="BLR2520 PROTEIN"/>
    <property type="match status" value="1"/>
</dbReference>
<dbReference type="InterPro" id="IPR037523">
    <property type="entry name" value="VOC_core"/>
</dbReference>
<dbReference type="RefSeq" id="WP_209557666.1">
    <property type="nucleotide sequence ID" value="NZ_JAEDXU010000005.1"/>
</dbReference>